<feature type="transmembrane region" description="Helical" evidence="1">
    <location>
        <begin position="434"/>
        <end position="455"/>
    </location>
</feature>
<feature type="transmembrane region" description="Helical" evidence="1">
    <location>
        <begin position="334"/>
        <end position="351"/>
    </location>
</feature>
<feature type="transmembrane region" description="Helical" evidence="1">
    <location>
        <begin position="115"/>
        <end position="134"/>
    </location>
</feature>
<feature type="transmembrane region" description="Helical" evidence="1">
    <location>
        <begin position="363"/>
        <end position="383"/>
    </location>
</feature>
<dbReference type="EMBL" id="BBWV01000003">
    <property type="protein sequence ID" value="GAO44077.1"/>
    <property type="molecule type" value="Genomic_DNA"/>
</dbReference>
<accession>A0A0E9N227</accession>
<feature type="transmembrane region" description="Helical" evidence="1">
    <location>
        <begin position="178"/>
        <end position="196"/>
    </location>
</feature>
<comment type="caution">
    <text evidence="3">The sequence shown here is derived from an EMBL/GenBank/DDBJ whole genome shotgun (WGS) entry which is preliminary data.</text>
</comment>
<feature type="domain" description="DUF5009" evidence="2">
    <location>
        <begin position="3"/>
        <end position="259"/>
    </location>
</feature>
<dbReference type="PANTHER" id="PTHR31061:SF24">
    <property type="entry name" value="LD22376P"/>
    <property type="match status" value="1"/>
</dbReference>
<dbReference type="Pfam" id="PF16401">
    <property type="entry name" value="DUF5009"/>
    <property type="match status" value="1"/>
</dbReference>
<evidence type="ECO:0000259" key="2">
    <source>
        <dbReference type="Pfam" id="PF16401"/>
    </source>
</evidence>
<feature type="transmembrane region" description="Helical" evidence="1">
    <location>
        <begin position="237"/>
        <end position="261"/>
    </location>
</feature>
<feature type="transmembrane region" description="Helical" evidence="1">
    <location>
        <begin position="86"/>
        <end position="109"/>
    </location>
</feature>
<evidence type="ECO:0000256" key="1">
    <source>
        <dbReference type="SAM" id="Phobius"/>
    </source>
</evidence>
<feature type="transmembrane region" description="Helical" evidence="1">
    <location>
        <begin position="146"/>
        <end position="166"/>
    </location>
</feature>
<protein>
    <recommendedName>
        <fullName evidence="2">DUF5009 domain-containing protein</fullName>
    </recommendedName>
</protein>
<evidence type="ECO:0000313" key="4">
    <source>
        <dbReference type="Proteomes" id="UP000033121"/>
    </source>
</evidence>
<proteinExistence type="predicted"/>
<keyword evidence="1" id="KW-0472">Membrane</keyword>
<gene>
    <name evidence="3" type="ORF">FPE01S_03_01170</name>
</gene>
<dbReference type="AlphaFoldDB" id="A0A0E9N227"/>
<name>A0A0E9N227_9BACT</name>
<keyword evidence="4" id="KW-1185">Reference proteome</keyword>
<dbReference type="OrthoDB" id="9788724at2"/>
<sequence>MKRNYSIDLFRGFTIIGMVLAAVIPWSREFPGWMYHAQVGPPDFTFHPDHAGITWVDLVFPFFLFAMGAAFPLALKKKLDTGNYRVIVPGIVRRGFLLVFFAITLAYFNPGNLDGPLWVNYITAILVFIAWFLIFMRFEGAAVKRYAIQFTGLLLVAALGYCHSQVFHHPFDKANSDIIILILANMAVFGSLVWLFTANNILARIAVMGVVAALWLTKDVEGSWPAVIAHAGKQWSWIYDFSFLKYLCIVLPGSILGDLLVRDNEDNTPSGTAEETRQIHLLASVSLLLLVFHLVMLYTRMLRLDLGGHLLMGIAAGLLCRKWRTGQPAFYKNLFGWGFALITIGLCVEPWEGGIKKDPSSFGYWLVTGGLAFLFYLVCDSLVKQFPKSRLNATVIRVGQNPMLAYCVVLFFVVPVLGLLQLRPVLDTLAGKSPYLGLIRTAVYMGLMIGITGFATQRKWFWRS</sequence>
<dbReference type="STRING" id="1220578.FPE01S_03_01170"/>
<reference evidence="3 4" key="1">
    <citation type="submission" date="2015-04" db="EMBL/GenBank/DDBJ databases">
        <title>Whole genome shotgun sequence of Flavihumibacter petaseus NBRC 106054.</title>
        <authorList>
            <person name="Miyazawa S."/>
            <person name="Hosoyama A."/>
            <person name="Hashimoto M."/>
            <person name="Noguchi M."/>
            <person name="Tsuchikane K."/>
            <person name="Ohji S."/>
            <person name="Yamazoe A."/>
            <person name="Ichikawa N."/>
            <person name="Kimura A."/>
            <person name="Fujita N."/>
        </authorList>
    </citation>
    <scope>NUCLEOTIDE SEQUENCE [LARGE SCALE GENOMIC DNA]</scope>
    <source>
        <strain evidence="3 4">NBRC 106054</strain>
    </source>
</reference>
<dbReference type="InterPro" id="IPR032176">
    <property type="entry name" value="DUF5009"/>
</dbReference>
<keyword evidence="1" id="KW-1133">Transmembrane helix</keyword>
<evidence type="ECO:0000313" key="3">
    <source>
        <dbReference type="EMBL" id="GAO44077.1"/>
    </source>
</evidence>
<feature type="transmembrane region" description="Helical" evidence="1">
    <location>
        <begin position="403"/>
        <end position="422"/>
    </location>
</feature>
<organism evidence="3 4">
    <name type="scientific">Flavihumibacter petaseus NBRC 106054</name>
    <dbReference type="NCBI Taxonomy" id="1220578"/>
    <lineage>
        <taxon>Bacteria</taxon>
        <taxon>Pseudomonadati</taxon>
        <taxon>Bacteroidota</taxon>
        <taxon>Chitinophagia</taxon>
        <taxon>Chitinophagales</taxon>
        <taxon>Chitinophagaceae</taxon>
        <taxon>Flavihumibacter</taxon>
    </lineage>
</organism>
<feature type="transmembrane region" description="Helical" evidence="1">
    <location>
        <begin position="9"/>
        <end position="27"/>
    </location>
</feature>
<feature type="transmembrane region" description="Helical" evidence="1">
    <location>
        <begin position="281"/>
        <end position="300"/>
    </location>
</feature>
<keyword evidence="1" id="KW-0812">Transmembrane</keyword>
<feature type="transmembrane region" description="Helical" evidence="1">
    <location>
        <begin position="52"/>
        <end position="74"/>
    </location>
</feature>
<dbReference type="Proteomes" id="UP000033121">
    <property type="component" value="Unassembled WGS sequence"/>
</dbReference>
<dbReference type="RefSeq" id="WP_046370053.1">
    <property type="nucleotide sequence ID" value="NZ_BBWV01000003.1"/>
</dbReference>
<dbReference type="PANTHER" id="PTHR31061">
    <property type="entry name" value="LD22376P"/>
    <property type="match status" value="1"/>
</dbReference>